<gene>
    <name evidence="1" type="ORF">LMH87_001773</name>
</gene>
<dbReference type="KEGG" id="amus:LMH87_001773"/>
<organism evidence="1 2">
    <name type="scientific">Akanthomyces muscarius</name>
    <name type="common">Entomopathogenic fungus</name>
    <name type="synonym">Lecanicillium muscarium</name>
    <dbReference type="NCBI Taxonomy" id="2231603"/>
    <lineage>
        <taxon>Eukaryota</taxon>
        <taxon>Fungi</taxon>
        <taxon>Dikarya</taxon>
        <taxon>Ascomycota</taxon>
        <taxon>Pezizomycotina</taxon>
        <taxon>Sordariomycetes</taxon>
        <taxon>Hypocreomycetidae</taxon>
        <taxon>Hypocreales</taxon>
        <taxon>Cordycipitaceae</taxon>
        <taxon>Akanthomyces</taxon>
    </lineage>
</organism>
<keyword evidence="2" id="KW-1185">Reference proteome</keyword>
<protein>
    <submittedName>
        <fullName evidence="1">Uncharacterized protein</fullName>
    </submittedName>
</protein>
<evidence type="ECO:0000313" key="1">
    <source>
        <dbReference type="EMBL" id="KAJ4147235.1"/>
    </source>
</evidence>
<dbReference type="AlphaFoldDB" id="A0A9W8UHW9"/>
<reference evidence="1" key="1">
    <citation type="journal article" date="2023" name="Access Microbiol">
        <title>De-novo genome assembly for Akanthomyces muscarius, a biocontrol agent of insect agricultural pests.</title>
        <authorList>
            <person name="Erdos Z."/>
            <person name="Studholme D.J."/>
            <person name="Raymond B."/>
            <person name="Sharma M."/>
        </authorList>
    </citation>
    <scope>NUCLEOTIDE SEQUENCE</scope>
    <source>
        <strain evidence="1">Ve6</strain>
    </source>
</reference>
<dbReference type="RefSeq" id="XP_056050176.1">
    <property type="nucleotide sequence ID" value="XM_056193106.1"/>
</dbReference>
<dbReference type="GeneID" id="80888932"/>
<proteinExistence type="predicted"/>
<name>A0A9W8UHW9_AKAMU</name>
<dbReference type="Proteomes" id="UP001144673">
    <property type="component" value="Chromosome 3"/>
</dbReference>
<accession>A0A9W8UHW9</accession>
<sequence>MLLYSVWQTTSTKNEVYPSFGVEEDKLATLATCAGVCRLWFDAAVLLLWAHRGEPYFADTLLETFEPIESERWQSYADRMNPGLSYYLTRQGTWAMTPGGFGRRSYTGYGDAELGGGEEPVPRS</sequence>
<dbReference type="EMBL" id="JAJHUN010000010">
    <property type="protein sequence ID" value="KAJ4147235.1"/>
    <property type="molecule type" value="Genomic_DNA"/>
</dbReference>
<evidence type="ECO:0000313" key="2">
    <source>
        <dbReference type="Proteomes" id="UP001144673"/>
    </source>
</evidence>
<comment type="caution">
    <text evidence="1">The sequence shown here is derived from an EMBL/GenBank/DDBJ whole genome shotgun (WGS) entry which is preliminary data.</text>
</comment>